<comment type="caution">
    <text evidence="5">The sequence shown here is derived from an EMBL/GenBank/DDBJ whole genome shotgun (WGS) entry which is preliminary data.</text>
</comment>
<evidence type="ECO:0000256" key="1">
    <source>
        <dbReference type="ARBA" id="ARBA00004123"/>
    </source>
</evidence>
<evidence type="ECO:0000256" key="3">
    <source>
        <dbReference type="ARBA" id="ARBA00023242"/>
    </source>
</evidence>
<feature type="region of interest" description="Disordered" evidence="4">
    <location>
        <begin position="1"/>
        <end position="103"/>
    </location>
</feature>
<dbReference type="PANTHER" id="PTHR13213:SF2">
    <property type="entry name" value="MYB-BINDING PROTEIN 1A"/>
    <property type="match status" value="1"/>
</dbReference>
<proteinExistence type="inferred from homology"/>
<dbReference type="InterPro" id="IPR007015">
    <property type="entry name" value="DNA_pol_V/MYBBP1A"/>
</dbReference>
<dbReference type="PANTHER" id="PTHR13213">
    <property type="entry name" value="MYB-BINDING PROTEIN 1A FAMILY MEMBER"/>
    <property type="match status" value="1"/>
</dbReference>
<keyword evidence="3" id="KW-0539">Nucleus</keyword>
<feature type="compositionally biased region" description="Basic and acidic residues" evidence="4">
    <location>
        <begin position="85"/>
        <end position="103"/>
    </location>
</feature>
<keyword evidence="6" id="KW-1185">Reference proteome</keyword>
<accession>A0A5N5JPJ7</accession>
<evidence type="ECO:0008006" key="7">
    <source>
        <dbReference type="Google" id="ProtNLM"/>
    </source>
</evidence>
<dbReference type="Proteomes" id="UP000326939">
    <property type="component" value="Chromosome 16"/>
</dbReference>
<feature type="region of interest" description="Disordered" evidence="4">
    <location>
        <begin position="585"/>
        <end position="608"/>
    </location>
</feature>
<dbReference type="GO" id="GO:0003677">
    <property type="term" value="F:DNA binding"/>
    <property type="evidence" value="ECO:0007669"/>
    <property type="project" value="InterPro"/>
</dbReference>
<comment type="similarity">
    <text evidence="2">Belongs to the MYBBP1A family.</text>
</comment>
<comment type="subcellular location">
    <subcellularLocation>
        <location evidence="1">Nucleus</location>
    </subcellularLocation>
</comment>
<sequence>MGSKKRSSNSAEEVEDSDNTNTKNENANVEDMNIESASSNLSRKKMKKDKNKENETLDGDASKAGLHNISSSLKPMERRKKRKALDKVRQHATLEGKDGKTKKLDVDSKISENREQMGASSSGVLPEFHIAVFTELISADVSVREAAVERLVMELQKVQKAYENAENKVVEDGMKLEAKKDDGLNDCAPSVRYAVRRLIRGASSSRECARQGFALGLALLIGTIPSIKVDSVMKLIVDMLEVSSSMKGQDIRDCLLGQLFAYGALARSGRLVEVWISDHNTLFIKEFTNVLVSLASKKRYLQEPAVAIILEMVEKLPTEAVLNHILEAPRLCEWYEGDPDAGNPDALLLALRIQEKVSVDSEIFGKILPHPFSPSRLFASDHLSSITNCLKESTFCQPRIHGVWPVLVNILLPDVVMQAEDVVSASNSLKKHKKSRKSSSSEEEVVKTVQSFCEVIIEGSLLLSSHDRKHLAFDILLLLLPRLPASFIPYVLSHKIVQCLMDILSTKDSWLYKVAQHFLKELSDWVGNDDVRRVAVVVALQRHSNARFDGITRTKTVRALVTEFKTESGCMLFIQNLMSMFVDEGHSSDEPSDQSQTTDDNSEMGSVEDKDSIGAMANSDFLKSWVVESLPSILKHLKLEPEAKFRVQKEILKFLAVQGLFSASLGSEITSFELQEKFKWPKAATSSAICRMCIEQIQSLLANAQKIEGLHSLASGLEQSDLGSYFMRFLSTLRNIPSVSLFRSLSDEDEKAFEKLQEMETRLSREEKNSVIGAEANKLHAMRCLLIQLLLQVLLRPGEFSEAASELIICCKKAFAASDLLDSSGEEELDNDADPKLMDVLVDTFLSLLPQSSAPMRSAIEQVCSNGRFSFVFAHVCCISILKLFSWLCPNCIAELVVKYEVLFSIIAMVFKHFCNDVTNDGLLRMLRVIKKDLKPARHREEGSEDDGDDDDDEDFLGIEEEEEEEEEEVDEAETGETGEDEEQTGDCDVVIEVEEAGKELPDGSDDSDGGMDDDAMFRMDAYLAQIFKERKNQAGGETAQSQLVLFKLRVLSLLELWVHINEKAEPGVLMVYSNLAQAFVNPQTAEISEQLGQRIWGILQKKIFKAKDIPKGDAVLLTNLESLLEKNLKLASKPLKRKKSAGILSKKKQSAMSKRHKMIISLAQDSTFWILKIIDARDFSESELKGVFDIFKGELARYFESKTSQIKSEFLKEIFRRRPWIGHHLLEFLLEICGSAKSEFRRVGALDLVMEILKSMVTSGKDESNHDASKKIFKNHLQKLSHLIKELATKMPEKQSRRAEVRKFCGKVFRYVSSYDLTKCFLKCLGPEAGAACESQLGELYLNFKESRVSCN</sequence>
<evidence type="ECO:0000313" key="6">
    <source>
        <dbReference type="Proteomes" id="UP000326939"/>
    </source>
</evidence>
<dbReference type="GO" id="GO:0006355">
    <property type="term" value="P:regulation of DNA-templated transcription"/>
    <property type="evidence" value="ECO:0007669"/>
    <property type="project" value="InterPro"/>
</dbReference>
<dbReference type="Pfam" id="PF04931">
    <property type="entry name" value="DNA_pol_phi"/>
    <property type="match status" value="2"/>
</dbReference>
<gene>
    <name evidence="5" type="ORF">DKX38_024945</name>
</gene>
<evidence type="ECO:0000256" key="4">
    <source>
        <dbReference type="SAM" id="MobiDB-lite"/>
    </source>
</evidence>
<dbReference type="EMBL" id="VDCV01000016">
    <property type="protein sequence ID" value="KAB5520626.1"/>
    <property type="molecule type" value="Genomic_DNA"/>
</dbReference>
<reference evidence="6" key="1">
    <citation type="journal article" date="2019" name="Gigascience">
        <title>De novo genome assembly of the endangered Acer yangbiense, a plant species with extremely small populations endemic to Yunnan Province, China.</title>
        <authorList>
            <person name="Yang J."/>
            <person name="Wariss H.M."/>
            <person name="Tao L."/>
            <person name="Zhang R."/>
            <person name="Yun Q."/>
            <person name="Hollingsworth P."/>
            <person name="Dao Z."/>
            <person name="Luo G."/>
            <person name="Guo H."/>
            <person name="Ma Y."/>
            <person name="Sun W."/>
        </authorList>
    </citation>
    <scope>NUCLEOTIDE SEQUENCE [LARGE SCALE GENOMIC DNA]</scope>
    <source>
        <strain evidence="6">cv. br00</strain>
    </source>
</reference>
<organism evidence="5 6">
    <name type="scientific">Salix brachista</name>
    <dbReference type="NCBI Taxonomy" id="2182728"/>
    <lineage>
        <taxon>Eukaryota</taxon>
        <taxon>Viridiplantae</taxon>
        <taxon>Streptophyta</taxon>
        <taxon>Embryophyta</taxon>
        <taxon>Tracheophyta</taxon>
        <taxon>Spermatophyta</taxon>
        <taxon>Magnoliopsida</taxon>
        <taxon>eudicotyledons</taxon>
        <taxon>Gunneridae</taxon>
        <taxon>Pentapetalae</taxon>
        <taxon>rosids</taxon>
        <taxon>fabids</taxon>
        <taxon>Malpighiales</taxon>
        <taxon>Salicaceae</taxon>
        <taxon>Saliceae</taxon>
        <taxon>Salix</taxon>
    </lineage>
</organism>
<name>A0A5N5JPJ7_9ROSI</name>
<feature type="region of interest" description="Disordered" evidence="4">
    <location>
        <begin position="960"/>
        <end position="988"/>
    </location>
</feature>
<dbReference type="GO" id="GO:0005730">
    <property type="term" value="C:nucleolus"/>
    <property type="evidence" value="ECO:0007669"/>
    <property type="project" value="InterPro"/>
</dbReference>
<evidence type="ECO:0000256" key="2">
    <source>
        <dbReference type="ARBA" id="ARBA00006809"/>
    </source>
</evidence>
<protein>
    <recommendedName>
        <fullName evidence="7">DNA polymerase V</fullName>
    </recommendedName>
</protein>
<evidence type="ECO:0000313" key="5">
    <source>
        <dbReference type="EMBL" id="KAB5520626.1"/>
    </source>
</evidence>
<dbReference type="InterPro" id="IPR016024">
    <property type="entry name" value="ARM-type_fold"/>
</dbReference>
<dbReference type="SUPFAM" id="SSF48371">
    <property type="entry name" value="ARM repeat"/>
    <property type="match status" value="1"/>
</dbReference>